<evidence type="ECO:0000313" key="2">
    <source>
        <dbReference type="EMBL" id="CAD8468359.1"/>
    </source>
</evidence>
<name>A0A7S0DZ10_9CRYP</name>
<feature type="region of interest" description="Disordered" evidence="1">
    <location>
        <begin position="99"/>
        <end position="151"/>
    </location>
</feature>
<dbReference type="EMBL" id="HBEO01002595">
    <property type="protein sequence ID" value="CAD8468359.1"/>
    <property type="molecule type" value="Transcribed_RNA"/>
</dbReference>
<proteinExistence type="predicted"/>
<gene>
    <name evidence="2" type="ORF">HPHI1048_LOCUS1872</name>
</gene>
<organism evidence="2">
    <name type="scientific">Hanusia phi</name>
    <dbReference type="NCBI Taxonomy" id="3032"/>
    <lineage>
        <taxon>Eukaryota</taxon>
        <taxon>Cryptophyceae</taxon>
        <taxon>Pyrenomonadales</taxon>
        <taxon>Geminigeraceae</taxon>
        <taxon>Hanusia</taxon>
    </lineage>
</organism>
<evidence type="ECO:0000256" key="1">
    <source>
        <dbReference type="SAM" id="MobiDB-lite"/>
    </source>
</evidence>
<feature type="compositionally biased region" description="Basic and acidic residues" evidence="1">
    <location>
        <begin position="104"/>
        <end position="122"/>
    </location>
</feature>
<dbReference type="AlphaFoldDB" id="A0A7S0DZ10"/>
<sequence>MVKNKTGGDRNMSAAAVSNETSHTPSADSLIPDFEDLKICVREIREENPDIGVAKVHAAVKEKNPSWQVSQDRVKKILADMVVITDGKLKKGALAKAGTPSAHEVAKKKTEAALQKKKEALKAKKGGVSSSAAGGGRDGATVFRPGGDISH</sequence>
<accession>A0A7S0DZ10</accession>
<feature type="compositionally biased region" description="Polar residues" evidence="1">
    <location>
        <begin position="16"/>
        <end position="27"/>
    </location>
</feature>
<reference evidence="2" key="1">
    <citation type="submission" date="2021-01" db="EMBL/GenBank/DDBJ databases">
        <authorList>
            <person name="Corre E."/>
            <person name="Pelletier E."/>
            <person name="Niang G."/>
            <person name="Scheremetjew M."/>
            <person name="Finn R."/>
            <person name="Kale V."/>
            <person name="Holt S."/>
            <person name="Cochrane G."/>
            <person name="Meng A."/>
            <person name="Brown T."/>
            <person name="Cohen L."/>
        </authorList>
    </citation>
    <scope>NUCLEOTIDE SEQUENCE</scope>
    <source>
        <strain evidence="2">CCMP325</strain>
    </source>
</reference>
<feature type="region of interest" description="Disordered" evidence="1">
    <location>
        <begin position="1"/>
        <end position="29"/>
    </location>
</feature>
<protein>
    <submittedName>
        <fullName evidence="2">Uncharacterized protein</fullName>
    </submittedName>
</protein>